<feature type="compositionally biased region" description="Basic and acidic residues" evidence="1">
    <location>
        <begin position="13"/>
        <end position="26"/>
    </location>
</feature>
<dbReference type="InterPro" id="IPR013594">
    <property type="entry name" value="Dynein_heavy_tail"/>
</dbReference>
<reference evidence="3" key="2">
    <citation type="submission" date="2025-09" db="UniProtKB">
        <authorList>
            <consortium name="Ensembl"/>
        </authorList>
    </citation>
    <scope>IDENTIFICATION</scope>
</reference>
<dbReference type="GO" id="GO:0045505">
    <property type="term" value="F:dynein intermediate chain binding"/>
    <property type="evidence" value="ECO:0007669"/>
    <property type="project" value="InterPro"/>
</dbReference>
<evidence type="ECO:0000259" key="2">
    <source>
        <dbReference type="Pfam" id="PF08385"/>
    </source>
</evidence>
<name>A0A3Q2Z942_HIPCM</name>
<dbReference type="OMA" id="DHRDWHE"/>
<sequence>MKKIKVNYQTKEVSLHEESKNEKESPTKPSDPAPIRNELLNSTHKFLGVVNTTIQQLKAQDEIALHIPEIDMEADVNTLIGNLELVEELEQCVTNWESQLLTVIEEQDRKKPETPRPMAEIIFWQERSSILSALTAKLNQPVVKKILLVLTKAQSDVIIPMETTVAKLVKYSLEADENIGFLKTLERHFKNLATGAHFSVIIETIPPLMNSLQVVWLISCHYNRNDRMVPLMERIVWQLSERVAQVIDIHVLFKDKRELAKSKVDDAKQVLELWKASYFEVRAEIQKGGTGKRWEFDRRKLFEKTDYMATICQDLSNVLHNLEEFYNIFCPELKSVTWDPKRFDEMQAKVDNLILPFEEANFDPFSSCKISSWKIIMQNFNSAVYAIERDVIAFVDQSFKTLRSSTAAFEMLVKYKDIRSRPAINNHLMKKTNDVLAQYCKEVDSVNEIFEEKRDKPQINKNEPPMAGGVRWTHSLFQRIKGGMLPLLRMPNLLDSEMGLLAKSKYLEMAKKISEYGVKKYKSWISDTERNLPILLRKPVLVIISKETQRERYRVNFPPEIMTIIAEVKNLVSMSFSMPEVARNVTLQESNFIRYNDDLRKLVNRYNSTVDSLSDSKITMLSQNIKRVETVLFPGCKRLNWNSLAIADFINNGNPELSKFETVVNQIQNNELDIESKLQSIMMADLLKCPAPDKMDILPSVREFFECIDRERIKTVNMLRSKYADIGPVISKVEHLIMETNTGKCASMSSYYAYWERKVHEALISMVNIKAFNVVLMGNIPLFRVDAILSPPKILLQPKTNEISRTLIQCIRECVDSTKEFVRWMNGTCIECPPQHVDGDDFVTFNFFEDVCHLPQINESAFAVSQNIQQLMLSVDQYLTHWKQYQPLWEKDNATVCEKFADKNPSCAMYDQRLQFYAQINQRVVVESLFKNVHIIQLNLEPLARTVQETAESWITSLGSLLNKSAKEELFNLKEELMVMCVYISLNMIHLTNFVTDLVVLVKFLSSCCVFNSNSQRNLNRVLILSTT</sequence>
<dbReference type="STRING" id="109280.ENSHCOP00000022593"/>
<dbReference type="PANTHER" id="PTHR22878">
    <property type="entry name" value="DYNEIN HEAVY CHAIN 6, AXONEMAL-LIKE-RELATED"/>
    <property type="match status" value="1"/>
</dbReference>
<dbReference type="GO" id="GO:0051959">
    <property type="term" value="F:dynein light intermediate chain binding"/>
    <property type="evidence" value="ECO:0007669"/>
    <property type="project" value="InterPro"/>
</dbReference>
<protein>
    <recommendedName>
        <fullName evidence="2">Dynein heavy chain tail domain-containing protein</fullName>
    </recommendedName>
</protein>
<dbReference type="Ensembl" id="ENSHCOT00000000675.1">
    <property type="protein sequence ID" value="ENSHCOP00000022593.1"/>
    <property type="gene ID" value="ENSHCOG00000010480.1"/>
</dbReference>
<dbReference type="InterPro" id="IPR026983">
    <property type="entry name" value="DHC"/>
</dbReference>
<evidence type="ECO:0000313" key="3">
    <source>
        <dbReference type="Ensembl" id="ENSHCOP00000022593.1"/>
    </source>
</evidence>
<evidence type="ECO:0000256" key="1">
    <source>
        <dbReference type="SAM" id="MobiDB-lite"/>
    </source>
</evidence>
<dbReference type="PANTHER" id="PTHR22878:SF63">
    <property type="entry name" value="DYNEIN AXONEMAL HEAVY CHAIN 10"/>
    <property type="match status" value="1"/>
</dbReference>
<reference evidence="3" key="1">
    <citation type="submission" date="2025-08" db="UniProtKB">
        <authorList>
            <consortium name="Ensembl"/>
        </authorList>
    </citation>
    <scope>IDENTIFICATION</scope>
</reference>
<feature type="region of interest" description="Disordered" evidence="1">
    <location>
        <begin position="1"/>
        <end position="36"/>
    </location>
</feature>
<dbReference type="Pfam" id="PF08385">
    <property type="entry name" value="DHC_N1"/>
    <property type="match status" value="1"/>
</dbReference>
<proteinExistence type="predicted"/>
<dbReference type="Proteomes" id="UP000264820">
    <property type="component" value="Unplaced"/>
</dbReference>
<evidence type="ECO:0000313" key="4">
    <source>
        <dbReference type="Proteomes" id="UP000264820"/>
    </source>
</evidence>
<dbReference type="GeneTree" id="ENSGT00940000154642"/>
<feature type="domain" description="Dynein heavy chain tail" evidence="2">
    <location>
        <begin position="86"/>
        <end position="649"/>
    </location>
</feature>
<accession>A0A3Q2Z942</accession>
<dbReference type="GO" id="GO:0007018">
    <property type="term" value="P:microtubule-based movement"/>
    <property type="evidence" value="ECO:0007669"/>
    <property type="project" value="InterPro"/>
</dbReference>
<keyword evidence="4" id="KW-1185">Reference proteome</keyword>
<organism evidence="3 4">
    <name type="scientific">Hippocampus comes</name>
    <name type="common">Tiger tail seahorse</name>
    <dbReference type="NCBI Taxonomy" id="109280"/>
    <lineage>
        <taxon>Eukaryota</taxon>
        <taxon>Metazoa</taxon>
        <taxon>Chordata</taxon>
        <taxon>Craniata</taxon>
        <taxon>Vertebrata</taxon>
        <taxon>Euteleostomi</taxon>
        <taxon>Actinopterygii</taxon>
        <taxon>Neopterygii</taxon>
        <taxon>Teleostei</taxon>
        <taxon>Neoteleostei</taxon>
        <taxon>Acanthomorphata</taxon>
        <taxon>Syngnathiaria</taxon>
        <taxon>Syngnathiformes</taxon>
        <taxon>Syngnathoidei</taxon>
        <taxon>Syngnathidae</taxon>
        <taxon>Hippocampus</taxon>
    </lineage>
</organism>
<dbReference type="GO" id="GO:0030286">
    <property type="term" value="C:dynein complex"/>
    <property type="evidence" value="ECO:0007669"/>
    <property type="project" value="InterPro"/>
</dbReference>
<dbReference type="AlphaFoldDB" id="A0A3Q2Z942"/>